<reference evidence="8 9" key="1">
    <citation type="submission" date="2020-01" db="EMBL/GenBank/DDBJ databases">
        <title>Paenibacillus soybeanensis sp. nov. isolated from the nodules of soybean (Glycine max(L.) Merr).</title>
        <authorList>
            <person name="Wang H."/>
        </authorList>
    </citation>
    <scope>NUCLEOTIDE SEQUENCE [LARGE SCALE GENOMIC DNA]</scope>
    <source>
        <strain evidence="8 9">T1</strain>
    </source>
</reference>
<gene>
    <name evidence="8" type="ORF">GT019_08610</name>
</gene>
<dbReference type="PANTHER" id="PTHR33452:SF10">
    <property type="entry name" value="OXIDOREDUCTASE MHQP-RELATED"/>
    <property type="match status" value="1"/>
</dbReference>
<evidence type="ECO:0000256" key="7">
    <source>
        <dbReference type="SAM" id="Phobius"/>
    </source>
</evidence>
<keyword evidence="9" id="KW-1185">Reference proteome</keyword>
<proteinExistence type="inferred from homology"/>
<dbReference type="InterPro" id="IPR032808">
    <property type="entry name" value="DoxX"/>
</dbReference>
<evidence type="ECO:0000256" key="5">
    <source>
        <dbReference type="ARBA" id="ARBA00022989"/>
    </source>
</evidence>
<keyword evidence="4 7" id="KW-0812">Transmembrane</keyword>
<comment type="subcellular location">
    <subcellularLocation>
        <location evidence="1">Cell membrane</location>
        <topology evidence="1">Multi-pass membrane protein</topology>
    </subcellularLocation>
</comment>
<dbReference type="Proteomes" id="UP000665561">
    <property type="component" value="Unassembled WGS sequence"/>
</dbReference>
<evidence type="ECO:0000256" key="3">
    <source>
        <dbReference type="ARBA" id="ARBA00022475"/>
    </source>
</evidence>
<evidence type="ECO:0000256" key="2">
    <source>
        <dbReference type="ARBA" id="ARBA00006679"/>
    </source>
</evidence>
<protein>
    <submittedName>
        <fullName evidence="8">DoxX family membrane protein</fullName>
    </submittedName>
</protein>
<dbReference type="PANTHER" id="PTHR33452">
    <property type="entry name" value="OXIDOREDUCTASE CATD-RELATED"/>
    <property type="match status" value="1"/>
</dbReference>
<dbReference type="InterPro" id="IPR051907">
    <property type="entry name" value="DoxX-like_oxidoreductase"/>
</dbReference>
<keyword evidence="6 7" id="KW-0472">Membrane</keyword>
<sequence>MALGLLIIRLAVGLTLAGHGTQKLFGWFGGYGLKSTGGWMSSIGLKPGILVALLAGTAELAGGLLFALGLWLVVAAVLVVLTMLGAIAAVHWRHGYWVRQNGVEYNIILIAITVGLALAGPGDYAVG</sequence>
<dbReference type="Pfam" id="PF07681">
    <property type="entry name" value="DoxX"/>
    <property type="match status" value="1"/>
</dbReference>
<evidence type="ECO:0000256" key="4">
    <source>
        <dbReference type="ARBA" id="ARBA00022692"/>
    </source>
</evidence>
<evidence type="ECO:0000313" key="9">
    <source>
        <dbReference type="Proteomes" id="UP000665561"/>
    </source>
</evidence>
<accession>A0ABW9XMS3</accession>
<evidence type="ECO:0000313" key="8">
    <source>
        <dbReference type="EMBL" id="NBD23932.1"/>
    </source>
</evidence>
<keyword evidence="5 7" id="KW-1133">Transmembrane helix</keyword>
<evidence type="ECO:0000256" key="1">
    <source>
        <dbReference type="ARBA" id="ARBA00004651"/>
    </source>
</evidence>
<dbReference type="EMBL" id="JAAAMV010000003">
    <property type="protein sequence ID" value="NBD23932.1"/>
    <property type="molecule type" value="Genomic_DNA"/>
</dbReference>
<feature type="transmembrane region" description="Helical" evidence="7">
    <location>
        <begin position="102"/>
        <end position="120"/>
    </location>
</feature>
<keyword evidence="3" id="KW-1003">Cell membrane</keyword>
<evidence type="ECO:0000256" key="6">
    <source>
        <dbReference type="ARBA" id="ARBA00023136"/>
    </source>
</evidence>
<comment type="similarity">
    <text evidence="2">Belongs to the DoxX family.</text>
</comment>
<feature type="transmembrane region" description="Helical" evidence="7">
    <location>
        <begin position="64"/>
        <end position="90"/>
    </location>
</feature>
<comment type="caution">
    <text evidence="8">The sequence shown here is derived from an EMBL/GenBank/DDBJ whole genome shotgun (WGS) entry which is preliminary data.</text>
</comment>
<organism evidence="8 9">
    <name type="scientific">Paenibacillus glycinis</name>
    <dbReference type="NCBI Taxonomy" id="2697035"/>
    <lineage>
        <taxon>Bacteria</taxon>
        <taxon>Bacillati</taxon>
        <taxon>Bacillota</taxon>
        <taxon>Bacilli</taxon>
        <taxon>Bacillales</taxon>
        <taxon>Paenibacillaceae</taxon>
        <taxon>Paenibacillus</taxon>
    </lineage>
</organism>
<dbReference type="RefSeq" id="WP_161742810.1">
    <property type="nucleotide sequence ID" value="NZ_JAAAMV010000003.1"/>
</dbReference>
<name>A0ABW9XMS3_9BACL</name>